<organism evidence="1 2">
    <name type="scientific">Manihot esculenta</name>
    <name type="common">Cassava</name>
    <name type="synonym">Jatropha manihot</name>
    <dbReference type="NCBI Taxonomy" id="3983"/>
    <lineage>
        <taxon>Eukaryota</taxon>
        <taxon>Viridiplantae</taxon>
        <taxon>Streptophyta</taxon>
        <taxon>Embryophyta</taxon>
        <taxon>Tracheophyta</taxon>
        <taxon>Spermatophyta</taxon>
        <taxon>Magnoliopsida</taxon>
        <taxon>eudicotyledons</taxon>
        <taxon>Gunneridae</taxon>
        <taxon>Pentapetalae</taxon>
        <taxon>rosids</taxon>
        <taxon>fabids</taxon>
        <taxon>Malpighiales</taxon>
        <taxon>Euphorbiaceae</taxon>
        <taxon>Crotonoideae</taxon>
        <taxon>Manihoteae</taxon>
        <taxon>Manihot</taxon>
    </lineage>
</organism>
<keyword evidence="2" id="KW-1185">Reference proteome</keyword>
<proteinExistence type="predicted"/>
<gene>
    <name evidence="1" type="ORF">MANES_12G090700v8</name>
</gene>
<name>A0ACB7GRX2_MANES</name>
<comment type="caution">
    <text evidence="1">The sequence shown here is derived from an EMBL/GenBank/DDBJ whole genome shotgun (WGS) entry which is preliminary data.</text>
</comment>
<evidence type="ECO:0000313" key="1">
    <source>
        <dbReference type="EMBL" id="KAG8642428.1"/>
    </source>
</evidence>
<reference evidence="2" key="1">
    <citation type="journal article" date="2016" name="Nat. Biotechnol.">
        <title>Sequencing wild and cultivated cassava and related species reveals extensive interspecific hybridization and genetic diversity.</title>
        <authorList>
            <person name="Bredeson J.V."/>
            <person name="Lyons J.B."/>
            <person name="Prochnik S.E."/>
            <person name="Wu G.A."/>
            <person name="Ha C.M."/>
            <person name="Edsinger-Gonzales E."/>
            <person name="Grimwood J."/>
            <person name="Schmutz J."/>
            <person name="Rabbi I.Y."/>
            <person name="Egesi C."/>
            <person name="Nauluvula P."/>
            <person name="Lebot V."/>
            <person name="Ndunguru J."/>
            <person name="Mkamilo G."/>
            <person name="Bart R.S."/>
            <person name="Setter T.L."/>
            <person name="Gleadow R.M."/>
            <person name="Kulakow P."/>
            <person name="Ferguson M.E."/>
            <person name="Rounsley S."/>
            <person name="Rokhsar D.S."/>
        </authorList>
    </citation>
    <scope>NUCLEOTIDE SEQUENCE [LARGE SCALE GENOMIC DNA]</scope>
    <source>
        <strain evidence="2">cv. AM560-2</strain>
    </source>
</reference>
<dbReference type="EMBL" id="CM004398">
    <property type="protein sequence ID" value="KAG8642428.1"/>
    <property type="molecule type" value="Genomic_DNA"/>
</dbReference>
<sequence length="1198" mass="136882">MALGFQQQDSMTTRNRSANKTIEFANHERVEVRSLEEGFKGSWHPGTVIDHFKHDWDIKYAVKYDSILVDDGLDHLIDHVHVSQLRDENDSATINMCDYRGRIRPFPPPFQFGKWDLHYGICVDVCYSEGWWEGVVFDHEDGLEERKIFFPDLGDEMISHIDQIRITQDWSEVAGTWKNRGTWLFLEVVEEIEQENYIPISIKQLWYDLREKDNFHKLAEWTSSDKDLWKNLVLEAIDDNLKVAMDHLFQVIGLPEGALGLLESAKSLNNCLNTSVLTESNITSHEEAASVIPQVSLVLPSDWEENFSANTIIEEDFSSPNANKINRSSKCRRWLPAGIDLVPGAEFCPNAIIEYANMWGKRHRSVDLLVEVRKHLAYLKWKIEYCRERMIRLRYISPNGKVYYSLHEVCLNLTKSHADILSSMSQAEGTNLSCPANSPSVFSAQPTVSQDTIVSSQSDVVAMEPEYCPEAAVNWYRFGCELRFRSKMKREDIEQMTMKAKKHLLALGWSFRYRIRNGKRELQYCSPGGKCYNSLRTACMGSINERDPRICDSASTHFERKTVSKIAEGQSTSEKIPTALNKMPFQDIENCSSMTSCMSKLRKIEKKGKEKSYPACYLHQQKANADDQDFLLEMREGRKTRPLIKLKNTKRGTCPTHVFRSSKRVQHIVAPNPSHQKPRTILSWLIDNNVVLPRAKVYNYTAKGRHPITGRINRDGIKCNCCGEVYGLNNFAFHVSGKYCRPAISLFLEDGRSLLDCQMQIMHRNMQNFAAETLEIFKDNCHQSENDHICSVCHYGGELILCDQCPSSFHKSCLGMEAVPDGDWFCPSCCCKICGQNKLKRDTEHILDDDMVLCCNQCECKYHVGCLTIRKEDGWGYFPKQNWFCSKSCEVIFFGLRELLGKPIPVGSNNLTWTLLKFTQSDSQKLNCHDIEALTEIYSKLSVALDVMHECFEPVEEPLTKRDILRDVIFSKESKLNRLNFRGFYTVLLQKDDEFITVATVRIYGENVAEIPLVGTRFQYRRLGMCRILMNVLEKKLEELGVQRLILPAVSSVLKTWTGSFGFSKMTNSERLQFVAYTFLDFQDTVMCYKQLMKIPSVESLPSTVKPRLPDAATGSGGIVNQGQADVPESNNCSCSDEPMHSVKPVDSECEPFTGAVNVKSSVEDSTLNKEKRDNSNGGSNTFDINGSLKCYRRRTLM</sequence>
<accession>A0ACB7GRX2</accession>
<dbReference type="Proteomes" id="UP000091857">
    <property type="component" value="Chromosome 12"/>
</dbReference>
<protein>
    <submittedName>
        <fullName evidence="1">Uncharacterized protein</fullName>
    </submittedName>
</protein>
<evidence type="ECO:0000313" key="2">
    <source>
        <dbReference type="Proteomes" id="UP000091857"/>
    </source>
</evidence>